<gene>
    <name evidence="2" type="ORF">POPTR_001G098400</name>
</gene>
<dbReference type="STRING" id="3694.A0A2K2BV54"/>
<proteinExistence type="inferred from homology"/>
<dbReference type="Gramene" id="Potri.001G098400.1.v4.1">
    <property type="protein sequence ID" value="Potri.001G098400.1.v4.1"/>
    <property type="gene ID" value="Potri.001G098400.v4.1"/>
</dbReference>
<evidence type="ECO:0000256" key="1">
    <source>
        <dbReference type="ARBA" id="ARBA00005437"/>
    </source>
</evidence>
<dbReference type="Proteomes" id="UP000006729">
    <property type="component" value="Chromosome 1"/>
</dbReference>
<dbReference type="InParanoid" id="A0A2K2BV54"/>
<dbReference type="Pfam" id="PF04525">
    <property type="entry name" value="LOR"/>
    <property type="match status" value="1"/>
</dbReference>
<dbReference type="PANTHER" id="PTHR31087">
    <property type="match status" value="1"/>
</dbReference>
<keyword evidence="3" id="KW-1185">Reference proteome</keyword>
<dbReference type="InterPro" id="IPR038595">
    <property type="entry name" value="LOR_sf"/>
</dbReference>
<evidence type="ECO:0008006" key="4">
    <source>
        <dbReference type="Google" id="ProtNLM"/>
    </source>
</evidence>
<dbReference type="InterPro" id="IPR025659">
    <property type="entry name" value="Tubby-like_C"/>
</dbReference>
<accession>A0A2K2BV54</accession>
<dbReference type="EMBL" id="CM009290">
    <property type="protein sequence ID" value="PNT53666.1"/>
    <property type="molecule type" value="Genomic_DNA"/>
</dbReference>
<dbReference type="OMA" id="HDGERNK"/>
<dbReference type="SMR" id="A0A2K2BV54"/>
<dbReference type="PANTHER" id="PTHR31087:SF14">
    <property type="entry name" value="PROTEIN LURP-ONE-RELATED 17"/>
    <property type="match status" value="1"/>
</dbReference>
<dbReference type="SUPFAM" id="SSF54518">
    <property type="entry name" value="Tubby C-terminal domain-like"/>
    <property type="match status" value="1"/>
</dbReference>
<sequence length="233" mass="26236">MSLQGSRAKTTTTILKMIFFLKSLSRSVHDQEHYHEPVAETEEVENKISTDGKCTLLTVWRKSLLISCNGFTVINSCGDLVYRVDNYIDRPEELILMDGSGKSILTMRRRKKLGVRIDSWLVYEGEVGNHCARTKLSKNPIWCVRKNTNHNALAYVFRGSSDKRPSFVIEGSYTHRSCKVLDGSRKVLAEIKRKEAIVGGVSYGVEVFVLNVEPGFDPGFAMGLVLILDQIFS</sequence>
<dbReference type="Gene3D" id="2.40.160.200">
    <property type="entry name" value="LURP1-related"/>
    <property type="match status" value="1"/>
</dbReference>
<dbReference type="OrthoDB" id="1876238at2759"/>
<reference evidence="2 3" key="1">
    <citation type="journal article" date="2006" name="Science">
        <title>The genome of black cottonwood, Populus trichocarpa (Torr. &amp; Gray).</title>
        <authorList>
            <person name="Tuskan G.A."/>
            <person name="Difazio S."/>
            <person name="Jansson S."/>
            <person name="Bohlmann J."/>
            <person name="Grigoriev I."/>
            <person name="Hellsten U."/>
            <person name="Putnam N."/>
            <person name="Ralph S."/>
            <person name="Rombauts S."/>
            <person name="Salamov A."/>
            <person name="Schein J."/>
            <person name="Sterck L."/>
            <person name="Aerts A."/>
            <person name="Bhalerao R.R."/>
            <person name="Bhalerao R.P."/>
            <person name="Blaudez D."/>
            <person name="Boerjan W."/>
            <person name="Brun A."/>
            <person name="Brunner A."/>
            <person name="Busov V."/>
            <person name="Campbell M."/>
            <person name="Carlson J."/>
            <person name="Chalot M."/>
            <person name="Chapman J."/>
            <person name="Chen G.L."/>
            <person name="Cooper D."/>
            <person name="Coutinho P.M."/>
            <person name="Couturier J."/>
            <person name="Covert S."/>
            <person name="Cronk Q."/>
            <person name="Cunningham R."/>
            <person name="Davis J."/>
            <person name="Degroeve S."/>
            <person name="Dejardin A."/>
            <person name="Depamphilis C."/>
            <person name="Detter J."/>
            <person name="Dirks B."/>
            <person name="Dubchak I."/>
            <person name="Duplessis S."/>
            <person name="Ehlting J."/>
            <person name="Ellis B."/>
            <person name="Gendler K."/>
            <person name="Goodstein D."/>
            <person name="Gribskov M."/>
            <person name="Grimwood J."/>
            <person name="Groover A."/>
            <person name="Gunter L."/>
            <person name="Hamberger B."/>
            <person name="Heinze B."/>
            <person name="Helariutta Y."/>
            <person name="Henrissat B."/>
            <person name="Holligan D."/>
            <person name="Holt R."/>
            <person name="Huang W."/>
            <person name="Islam-Faridi N."/>
            <person name="Jones S."/>
            <person name="Jones-Rhoades M."/>
            <person name="Jorgensen R."/>
            <person name="Joshi C."/>
            <person name="Kangasjarvi J."/>
            <person name="Karlsson J."/>
            <person name="Kelleher C."/>
            <person name="Kirkpatrick R."/>
            <person name="Kirst M."/>
            <person name="Kohler A."/>
            <person name="Kalluri U."/>
            <person name="Larimer F."/>
            <person name="Leebens-Mack J."/>
            <person name="Leple J.C."/>
            <person name="Locascio P."/>
            <person name="Lou Y."/>
            <person name="Lucas S."/>
            <person name="Martin F."/>
            <person name="Montanini B."/>
            <person name="Napoli C."/>
            <person name="Nelson D.R."/>
            <person name="Nelson C."/>
            <person name="Nieminen K."/>
            <person name="Nilsson O."/>
            <person name="Pereda V."/>
            <person name="Peter G."/>
            <person name="Philippe R."/>
            <person name="Pilate G."/>
            <person name="Poliakov A."/>
            <person name="Razumovskaya J."/>
            <person name="Richardson P."/>
            <person name="Rinaldi C."/>
            <person name="Ritland K."/>
            <person name="Rouze P."/>
            <person name="Ryaboy D."/>
            <person name="Schmutz J."/>
            <person name="Schrader J."/>
            <person name="Segerman B."/>
            <person name="Shin H."/>
            <person name="Siddiqui A."/>
            <person name="Sterky F."/>
            <person name="Terry A."/>
            <person name="Tsai C.J."/>
            <person name="Uberbacher E."/>
            <person name="Unneberg P."/>
            <person name="Vahala J."/>
            <person name="Wall K."/>
            <person name="Wessler S."/>
            <person name="Yang G."/>
            <person name="Yin T."/>
            <person name="Douglas C."/>
            <person name="Marra M."/>
            <person name="Sandberg G."/>
            <person name="Van de Peer Y."/>
            <person name="Rokhsar D."/>
        </authorList>
    </citation>
    <scope>NUCLEOTIDE SEQUENCE [LARGE SCALE GENOMIC DNA]</scope>
    <source>
        <strain evidence="3">cv. Nisqually</strain>
    </source>
</reference>
<organism evidence="2 3">
    <name type="scientific">Populus trichocarpa</name>
    <name type="common">Western balsam poplar</name>
    <name type="synonym">Populus balsamifera subsp. trichocarpa</name>
    <dbReference type="NCBI Taxonomy" id="3694"/>
    <lineage>
        <taxon>Eukaryota</taxon>
        <taxon>Viridiplantae</taxon>
        <taxon>Streptophyta</taxon>
        <taxon>Embryophyta</taxon>
        <taxon>Tracheophyta</taxon>
        <taxon>Spermatophyta</taxon>
        <taxon>Magnoliopsida</taxon>
        <taxon>eudicotyledons</taxon>
        <taxon>Gunneridae</taxon>
        <taxon>Pentapetalae</taxon>
        <taxon>rosids</taxon>
        <taxon>fabids</taxon>
        <taxon>Malpighiales</taxon>
        <taxon>Salicaceae</taxon>
        <taxon>Saliceae</taxon>
        <taxon>Populus</taxon>
    </lineage>
</organism>
<evidence type="ECO:0000313" key="2">
    <source>
        <dbReference type="EMBL" id="PNT53666.1"/>
    </source>
</evidence>
<dbReference type="AlphaFoldDB" id="A0A2K2BV54"/>
<name>A0A2K2BV54_POPTR</name>
<evidence type="ECO:0000313" key="3">
    <source>
        <dbReference type="Proteomes" id="UP000006729"/>
    </source>
</evidence>
<protein>
    <recommendedName>
        <fullName evidence="4">Protein LURP-one-related 17</fullName>
    </recommendedName>
</protein>
<dbReference type="InterPro" id="IPR007612">
    <property type="entry name" value="LOR"/>
</dbReference>
<comment type="similarity">
    <text evidence="1">Belongs to the LOR family.</text>
</comment>